<dbReference type="Proteomes" id="UP000030693">
    <property type="component" value="Unassembled WGS sequence"/>
</dbReference>
<sequence length="150" mass="16646">MPCTRCVPLPPARESVCPLRCRRRTCPPLACSALSHTLVGMCFICGGANKKPHRLRKKRKKDCCWVPPSCWWCGTRKYPPARVCVWPDPIIFLGAERRAGRGAACQNKSESIMYAVTRERGAASLVGVCERGVEGRCMCVWRGGRGQPGR</sequence>
<evidence type="ECO:0000313" key="1">
    <source>
        <dbReference type="EMBL" id="KCV70273.1"/>
    </source>
</evidence>
<name>A0A058Z8M2_FONAL</name>
<keyword evidence="2" id="KW-1185">Reference proteome</keyword>
<gene>
    <name evidence="1" type="ORF">H696_02603</name>
</gene>
<reference evidence="1" key="1">
    <citation type="submission" date="2013-04" db="EMBL/GenBank/DDBJ databases">
        <title>The Genome Sequence of Fonticula alba ATCC 38817.</title>
        <authorList>
            <consortium name="The Broad Institute Genomics Platform"/>
            <person name="Russ C."/>
            <person name="Cuomo C."/>
            <person name="Burger G."/>
            <person name="Gray M.W."/>
            <person name="Holland P.W.H."/>
            <person name="King N."/>
            <person name="Lang F.B.F."/>
            <person name="Roger A.J."/>
            <person name="Ruiz-Trillo I."/>
            <person name="Brown M."/>
            <person name="Walker B."/>
            <person name="Young S."/>
            <person name="Zeng Q."/>
            <person name="Gargeya S."/>
            <person name="Fitzgerald M."/>
            <person name="Haas B."/>
            <person name="Abouelleil A."/>
            <person name="Allen A.W."/>
            <person name="Alvarado L."/>
            <person name="Arachchi H.M."/>
            <person name="Berlin A.M."/>
            <person name="Chapman S.B."/>
            <person name="Gainer-Dewar J."/>
            <person name="Goldberg J."/>
            <person name="Griggs A."/>
            <person name="Gujja S."/>
            <person name="Hansen M."/>
            <person name="Howarth C."/>
            <person name="Imamovic A."/>
            <person name="Ireland A."/>
            <person name="Larimer J."/>
            <person name="McCowan C."/>
            <person name="Murphy C."/>
            <person name="Pearson M."/>
            <person name="Poon T.W."/>
            <person name="Priest M."/>
            <person name="Roberts A."/>
            <person name="Saif S."/>
            <person name="Shea T."/>
            <person name="Sisk P."/>
            <person name="Sykes S."/>
            <person name="Wortman J."/>
            <person name="Nusbaum C."/>
            <person name="Birren B."/>
        </authorList>
    </citation>
    <scope>NUCLEOTIDE SEQUENCE [LARGE SCALE GENOMIC DNA]</scope>
    <source>
        <strain evidence="1">ATCC 38817</strain>
    </source>
</reference>
<accession>A0A058Z8M2</accession>
<dbReference type="AlphaFoldDB" id="A0A058Z8M2"/>
<dbReference type="GeneID" id="20527328"/>
<protein>
    <submittedName>
        <fullName evidence="1">Uncharacterized protein</fullName>
    </submittedName>
</protein>
<dbReference type="EMBL" id="KB932204">
    <property type="protein sequence ID" value="KCV70273.1"/>
    <property type="molecule type" value="Genomic_DNA"/>
</dbReference>
<dbReference type="RefSeq" id="XP_009494789.1">
    <property type="nucleotide sequence ID" value="XM_009496514.1"/>
</dbReference>
<proteinExistence type="predicted"/>
<organism evidence="1">
    <name type="scientific">Fonticula alba</name>
    <name type="common">Slime mold</name>
    <dbReference type="NCBI Taxonomy" id="691883"/>
    <lineage>
        <taxon>Eukaryota</taxon>
        <taxon>Rotosphaerida</taxon>
        <taxon>Fonticulaceae</taxon>
        <taxon>Fonticula</taxon>
    </lineage>
</organism>
<evidence type="ECO:0000313" key="2">
    <source>
        <dbReference type="Proteomes" id="UP000030693"/>
    </source>
</evidence>